<dbReference type="PANTHER" id="PTHR31302">
    <property type="entry name" value="TRANSMEMBRANE PROTEIN WITH METALLOPHOSPHOESTERASE DOMAIN-RELATED"/>
    <property type="match status" value="1"/>
</dbReference>
<dbReference type="GO" id="GO:0016020">
    <property type="term" value="C:membrane"/>
    <property type="evidence" value="ECO:0007669"/>
    <property type="project" value="GOC"/>
</dbReference>
<protein>
    <recommendedName>
        <fullName evidence="3">Calcineurin-like phosphoesterase domain-containing protein</fullName>
    </recommendedName>
</protein>
<evidence type="ECO:0000313" key="2">
    <source>
        <dbReference type="Proteomes" id="UP000199695"/>
    </source>
</evidence>
<dbReference type="SUPFAM" id="SSF56300">
    <property type="entry name" value="Metallo-dependent phosphatases"/>
    <property type="match status" value="1"/>
</dbReference>
<dbReference type="STRING" id="1173111.SAMN05444955_11870"/>
<dbReference type="AlphaFoldDB" id="A0A1H8IQ92"/>
<dbReference type="EMBL" id="FOCQ01000018">
    <property type="protein sequence ID" value="SEN70166.1"/>
    <property type="molecule type" value="Genomic_DNA"/>
</dbReference>
<dbReference type="InterPro" id="IPR029052">
    <property type="entry name" value="Metallo-depent_PP-like"/>
</dbReference>
<evidence type="ECO:0008006" key="3">
    <source>
        <dbReference type="Google" id="ProtNLM"/>
    </source>
</evidence>
<dbReference type="PANTHER" id="PTHR31302:SF25">
    <property type="entry name" value="PHOSPHOESTERASE"/>
    <property type="match status" value="1"/>
</dbReference>
<sequence>MNQVIQPTQNHDDRFHIILVHEPDYADAVAYHHVDLQLSGHSHGGQINFPMIGAMVTPVGSKKYISGLYKINEKLTLYTNRGIGTTILPFRFLCRPELTIIEL</sequence>
<name>A0A1H8IQ92_9BACL</name>
<keyword evidence="2" id="KW-1185">Reference proteome</keyword>
<proteinExistence type="predicted"/>
<reference evidence="1 2" key="1">
    <citation type="submission" date="2016-10" db="EMBL/GenBank/DDBJ databases">
        <authorList>
            <person name="de Groot N.N."/>
        </authorList>
    </citation>
    <scope>NUCLEOTIDE SEQUENCE [LARGE SCALE GENOMIC DNA]</scope>
    <source>
        <strain evidence="1 2">DSM 46701</strain>
    </source>
</reference>
<dbReference type="Proteomes" id="UP000199695">
    <property type="component" value="Unassembled WGS sequence"/>
</dbReference>
<accession>A0A1H8IQ92</accession>
<evidence type="ECO:0000313" key="1">
    <source>
        <dbReference type="EMBL" id="SEN70166.1"/>
    </source>
</evidence>
<dbReference type="RefSeq" id="WP_089972393.1">
    <property type="nucleotide sequence ID" value="NZ_FOCQ01000018.1"/>
</dbReference>
<dbReference type="GO" id="GO:0009245">
    <property type="term" value="P:lipid A biosynthetic process"/>
    <property type="evidence" value="ECO:0007669"/>
    <property type="project" value="TreeGrafter"/>
</dbReference>
<organism evidence="1 2">
    <name type="scientific">Lihuaxuella thermophila</name>
    <dbReference type="NCBI Taxonomy" id="1173111"/>
    <lineage>
        <taxon>Bacteria</taxon>
        <taxon>Bacillati</taxon>
        <taxon>Bacillota</taxon>
        <taxon>Bacilli</taxon>
        <taxon>Bacillales</taxon>
        <taxon>Thermoactinomycetaceae</taxon>
        <taxon>Lihuaxuella</taxon>
    </lineage>
</organism>
<gene>
    <name evidence="1" type="ORF">SAMN05444955_11870</name>
</gene>
<dbReference type="GO" id="GO:0008758">
    <property type="term" value="F:UDP-2,3-diacylglucosamine hydrolase activity"/>
    <property type="evidence" value="ECO:0007669"/>
    <property type="project" value="TreeGrafter"/>
</dbReference>
<dbReference type="InterPro" id="IPR051158">
    <property type="entry name" value="Metallophosphoesterase_sf"/>
</dbReference>
<dbReference type="OrthoDB" id="9780884at2"/>